<accession>A0A1L0DBE1</accession>
<dbReference type="PANTHER" id="PTHR24369:SF210">
    <property type="entry name" value="CHAOPTIN-RELATED"/>
    <property type="match status" value="1"/>
</dbReference>
<dbReference type="SUPFAM" id="SSF52047">
    <property type="entry name" value="RNI-like"/>
    <property type="match status" value="1"/>
</dbReference>
<dbReference type="InterPro" id="IPR001611">
    <property type="entry name" value="Leu-rich_rpt"/>
</dbReference>
<keyword evidence="2" id="KW-0732">Signal</keyword>
<dbReference type="PRINTS" id="PR00019">
    <property type="entry name" value="LEURICHRPT"/>
</dbReference>
<dbReference type="GO" id="GO:0005886">
    <property type="term" value="C:plasma membrane"/>
    <property type="evidence" value="ECO:0007669"/>
    <property type="project" value="TreeGrafter"/>
</dbReference>
<evidence type="ECO:0000256" key="3">
    <source>
        <dbReference type="ARBA" id="ARBA00022737"/>
    </source>
</evidence>
<evidence type="ECO:0000256" key="1">
    <source>
        <dbReference type="ARBA" id="ARBA00022614"/>
    </source>
</evidence>
<dbReference type="PANTHER" id="PTHR24369">
    <property type="entry name" value="ANTIGEN BSP, PUTATIVE-RELATED"/>
    <property type="match status" value="1"/>
</dbReference>
<keyword evidence="1" id="KW-0433">Leucine-rich repeat</keyword>
<gene>
    <name evidence="4" type="ORF">SAMEA4029010_CIC11G00000005702</name>
</gene>
<dbReference type="STRING" id="45354.A0A1L0DBE1"/>
<evidence type="ECO:0000313" key="5">
    <source>
        <dbReference type="Proteomes" id="UP000182334"/>
    </source>
</evidence>
<dbReference type="PROSITE" id="PS51450">
    <property type="entry name" value="LRR"/>
    <property type="match status" value="3"/>
</dbReference>
<reference evidence="4 5" key="1">
    <citation type="submission" date="2016-10" db="EMBL/GenBank/DDBJ databases">
        <authorList>
            <person name="de Groot N.N."/>
        </authorList>
    </citation>
    <scope>NUCLEOTIDE SEQUENCE [LARGE SCALE GENOMIC DNA]</scope>
    <source>
        <strain evidence="4 5">CBS 141442</strain>
    </source>
</reference>
<dbReference type="Gene3D" id="3.80.10.10">
    <property type="entry name" value="Ribonuclease Inhibitor"/>
    <property type="match status" value="2"/>
</dbReference>
<dbReference type="InterPro" id="IPR050541">
    <property type="entry name" value="LRR_TM_domain-containing"/>
</dbReference>
<dbReference type="AlphaFoldDB" id="A0A1L0DBE1"/>
<sequence length="418" mass="47544">MESVFFNLPPELQQLTLQFLPLWDLDRLFDLQALSQPNVPDPYLIVRHQALAAKYMWKSIVVSNDPDLATISLDQLDYLMLHRIYISPKDVTLAVFDFTNYASSVAFMHKLFTTYLPVLQNYTRNFRIRLILVENVPLDNSFLRLLFEPLCSPQLNLSWFTIKYLPGFSKLQRNHDSETSLMNLLTSTNEIAIENLELHLFDASNLVQHLVDSNGCFHCENLRTLDLSFNNLTEWNLRNLKFPSTLEHLNLSNNQLRGLTNSSFHHQSLTNLKTLDLSNNNLMRIELHNYRNGPNGPYVLESVNLSGNILSDYSGMFHSDLFLNLKAIDLSLNLIQKVSKFPSSLVSIDLSGNYLSLSFDSVNTIFPAGLRKLSLGTNGSLATCGADSAKMMIQAAGLQNLQELELCGSMYDTRYALY</sequence>
<dbReference type="OrthoDB" id="676979at2759"/>
<keyword evidence="3" id="KW-0677">Repeat</keyword>
<organism evidence="4 5">
    <name type="scientific">Sungouiella intermedia</name>
    <dbReference type="NCBI Taxonomy" id="45354"/>
    <lineage>
        <taxon>Eukaryota</taxon>
        <taxon>Fungi</taxon>
        <taxon>Dikarya</taxon>
        <taxon>Ascomycota</taxon>
        <taxon>Saccharomycotina</taxon>
        <taxon>Pichiomycetes</taxon>
        <taxon>Metschnikowiaceae</taxon>
        <taxon>Sungouiella</taxon>
    </lineage>
</organism>
<protein>
    <submittedName>
        <fullName evidence="4">CIC11C00000005702</fullName>
    </submittedName>
</protein>
<dbReference type="InterPro" id="IPR032675">
    <property type="entry name" value="LRR_dom_sf"/>
</dbReference>
<evidence type="ECO:0000256" key="2">
    <source>
        <dbReference type="ARBA" id="ARBA00022729"/>
    </source>
</evidence>
<name>A0A1L0DBE1_9ASCO</name>
<keyword evidence="5" id="KW-1185">Reference proteome</keyword>
<dbReference type="Proteomes" id="UP000182334">
    <property type="component" value="Chromosome IV"/>
</dbReference>
<dbReference type="EMBL" id="LT635759">
    <property type="protein sequence ID" value="SGZ53820.1"/>
    <property type="molecule type" value="Genomic_DNA"/>
</dbReference>
<proteinExistence type="predicted"/>
<dbReference type="Pfam" id="PF00560">
    <property type="entry name" value="LRR_1"/>
    <property type="match status" value="3"/>
</dbReference>
<evidence type="ECO:0000313" key="4">
    <source>
        <dbReference type="EMBL" id="SGZ53820.1"/>
    </source>
</evidence>